<name>A0A0A9Z573_LYGHE</name>
<sequence>MTRPTSSEKRFLGFLFIAVFITFICYQHLYWRTYGQCGQFVAGQQTAMNPENKQTNFFDNVFVDVYYESLCPDSKSFFLDQLAPAVRLLGDQISLKLIPYGKSHKFSERGNTKFKCQHGPRECLGNKYHSCIVNRTSHNVTLQIGVIECIFEKMFHPIEYSTMKCCSNFGLNFKDIKFCANGVEGNSLLEAHGEDTEPLHLYFVPTVVLNGVMGSKHYQNEILKDLRAEVCKILNYTTTSIELRGIHNACGSY</sequence>
<comment type="similarity">
    <text evidence="1">Belongs to the GILT family.</text>
</comment>
<accession>A0A0A9Z573</accession>
<proteinExistence type="inferred from homology"/>
<keyword evidence="2" id="KW-0325">Glycoprotein</keyword>
<gene>
    <name evidence="4" type="primary">C02D5.2_0</name>
    <name evidence="4" type="ORF">CM83_98983</name>
</gene>
<evidence type="ECO:0000313" key="4">
    <source>
        <dbReference type="EMBL" id="JAG38483.1"/>
    </source>
</evidence>
<dbReference type="GO" id="GO:0016671">
    <property type="term" value="F:oxidoreductase activity, acting on a sulfur group of donors, disulfide as acceptor"/>
    <property type="evidence" value="ECO:0007669"/>
    <property type="project" value="InterPro"/>
</dbReference>
<dbReference type="EMBL" id="GBHO01005121">
    <property type="protein sequence ID" value="JAG38483.1"/>
    <property type="molecule type" value="Transcribed_RNA"/>
</dbReference>
<reference evidence="4" key="1">
    <citation type="journal article" date="2014" name="PLoS ONE">
        <title>Transcriptome-Based Identification of ABC Transporters in the Western Tarnished Plant Bug Lygus hesperus.</title>
        <authorList>
            <person name="Hull J.J."/>
            <person name="Chaney K."/>
            <person name="Geib S.M."/>
            <person name="Fabrick J.A."/>
            <person name="Brent C.S."/>
            <person name="Walsh D."/>
            <person name="Lavine L.C."/>
        </authorList>
    </citation>
    <scope>NUCLEOTIDE SEQUENCE</scope>
</reference>
<dbReference type="Pfam" id="PF03227">
    <property type="entry name" value="GILT"/>
    <property type="match status" value="1"/>
</dbReference>
<dbReference type="PANTHER" id="PTHR13234:SF71">
    <property type="entry name" value="GAMMA-INTERFERON-INDUCIBLE LYSOSOMAL THIOL REDUCTASE-LIKE PROTEIN"/>
    <property type="match status" value="1"/>
</dbReference>
<dbReference type="EMBL" id="GBRD01017966">
    <property type="protein sequence ID" value="JAG47861.1"/>
    <property type="molecule type" value="Transcribed_RNA"/>
</dbReference>
<reference evidence="4" key="2">
    <citation type="submission" date="2014-07" db="EMBL/GenBank/DDBJ databases">
        <authorList>
            <person name="Hull J."/>
        </authorList>
    </citation>
    <scope>NUCLEOTIDE SEQUENCE</scope>
</reference>
<dbReference type="InterPro" id="IPR004911">
    <property type="entry name" value="Interferon-induced_GILT"/>
</dbReference>
<keyword evidence="3" id="KW-1133">Transmembrane helix</keyword>
<evidence type="ECO:0000256" key="2">
    <source>
        <dbReference type="ARBA" id="ARBA00023180"/>
    </source>
</evidence>
<keyword evidence="3" id="KW-0472">Membrane</keyword>
<protein>
    <submittedName>
        <fullName evidence="4">GILT-like protein C02D5.2</fullName>
    </submittedName>
</protein>
<feature type="transmembrane region" description="Helical" evidence="3">
    <location>
        <begin position="12"/>
        <end position="31"/>
    </location>
</feature>
<evidence type="ECO:0000313" key="5">
    <source>
        <dbReference type="EMBL" id="JAG47861.1"/>
    </source>
</evidence>
<reference evidence="5" key="3">
    <citation type="submission" date="2014-09" db="EMBL/GenBank/DDBJ databases">
        <authorList>
            <person name="Magalhaes I.L.F."/>
            <person name="Oliveira U."/>
            <person name="Santos F.R."/>
            <person name="Vidigal T.H.D.A."/>
            <person name="Brescovit A.D."/>
            <person name="Santos A.J."/>
        </authorList>
    </citation>
    <scope>NUCLEOTIDE SEQUENCE</scope>
</reference>
<evidence type="ECO:0000256" key="1">
    <source>
        <dbReference type="ARBA" id="ARBA00005679"/>
    </source>
</evidence>
<organism evidence="4">
    <name type="scientific">Lygus hesperus</name>
    <name type="common">Western plant bug</name>
    <dbReference type="NCBI Taxonomy" id="30085"/>
    <lineage>
        <taxon>Eukaryota</taxon>
        <taxon>Metazoa</taxon>
        <taxon>Ecdysozoa</taxon>
        <taxon>Arthropoda</taxon>
        <taxon>Hexapoda</taxon>
        <taxon>Insecta</taxon>
        <taxon>Pterygota</taxon>
        <taxon>Neoptera</taxon>
        <taxon>Paraneoptera</taxon>
        <taxon>Hemiptera</taxon>
        <taxon>Heteroptera</taxon>
        <taxon>Panheteroptera</taxon>
        <taxon>Cimicomorpha</taxon>
        <taxon>Miridae</taxon>
        <taxon>Mirini</taxon>
        <taxon>Lygus</taxon>
    </lineage>
</organism>
<keyword evidence="3" id="KW-0812">Transmembrane</keyword>
<dbReference type="AlphaFoldDB" id="A0A0A9Z573"/>
<dbReference type="PANTHER" id="PTHR13234">
    <property type="entry name" value="GAMMA-INTERFERON INDUCIBLE LYSOSOMAL THIOL REDUCTASE GILT"/>
    <property type="match status" value="1"/>
</dbReference>
<evidence type="ECO:0000256" key="3">
    <source>
        <dbReference type="SAM" id="Phobius"/>
    </source>
</evidence>